<organism evidence="1 2">
    <name type="scientific">Miscanthus lutarioriparius</name>
    <dbReference type="NCBI Taxonomy" id="422564"/>
    <lineage>
        <taxon>Eukaryota</taxon>
        <taxon>Viridiplantae</taxon>
        <taxon>Streptophyta</taxon>
        <taxon>Embryophyta</taxon>
        <taxon>Tracheophyta</taxon>
        <taxon>Spermatophyta</taxon>
        <taxon>Magnoliopsida</taxon>
        <taxon>Liliopsida</taxon>
        <taxon>Poales</taxon>
        <taxon>Poaceae</taxon>
        <taxon>PACMAD clade</taxon>
        <taxon>Panicoideae</taxon>
        <taxon>Andropogonodae</taxon>
        <taxon>Andropogoneae</taxon>
        <taxon>Saccharinae</taxon>
        <taxon>Miscanthus</taxon>
    </lineage>
</organism>
<keyword evidence="2" id="KW-1185">Reference proteome</keyword>
<dbReference type="InterPro" id="IPR049065">
    <property type="entry name" value="Nakanori"/>
</dbReference>
<protein>
    <recommendedName>
        <fullName evidence="3">23 kDa jasmonate-induced protein-like</fullName>
    </recommendedName>
</protein>
<dbReference type="OrthoDB" id="1286119at2759"/>
<dbReference type="Pfam" id="PF21230">
    <property type="entry name" value="Nakanori"/>
    <property type="match status" value="1"/>
</dbReference>
<dbReference type="Gene3D" id="2.60.270.50">
    <property type="match status" value="1"/>
</dbReference>
<dbReference type="PANTHER" id="PTHR36482">
    <property type="entry name" value="OSJNBA0024J22.15 PROTEIN"/>
    <property type="match status" value="1"/>
</dbReference>
<dbReference type="Proteomes" id="UP000604825">
    <property type="component" value="Unassembled WGS sequence"/>
</dbReference>
<reference evidence="1" key="1">
    <citation type="submission" date="2020-10" db="EMBL/GenBank/DDBJ databases">
        <authorList>
            <person name="Han B."/>
            <person name="Lu T."/>
            <person name="Zhao Q."/>
            <person name="Huang X."/>
            <person name="Zhao Y."/>
        </authorList>
    </citation>
    <scope>NUCLEOTIDE SEQUENCE</scope>
</reference>
<sequence length="208" mass="23384">MASGLFGLPITEDTVRATGEYPEPITQRDVADYAMKMKNASGKDLEAQQFVDNLKERYGNGISTKCLIYNATGATLDFITYKDWQGHIFETPHPSQIQNGQWGAFLHVHPKAAARGSAGAAVYRTKRPSGSDSCDWLFCWSIPYIGDNSVYTEIRDEGHFPQHWDYIYHERLEKADRNSSDNGYGYRSKTEIGEGTTVNARATFELPK</sequence>
<dbReference type="EMBL" id="CAJGYO010000003">
    <property type="protein sequence ID" value="CAD6221727.1"/>
    <property type="molecule type" value="Genomic_DNA"/>
</dbReference>
<gene>
    <name evidence="1" type="ORF">NCGR_LOCUS14954</name>
</gene>
<comment type="caution">
    <text evidence="1">The sequence shown here is derived from an EMBL/GenBank/DDBJ whole genome shotgun (WGS) entry which is preliminary data.</text>
</comment>
<evidence type="ECO:0000313" key="1">
    <source>
        <dbReference type="EMBL" id="CAD6221727.1"/>
    </source>
</evidence>
<name>A0A811NIJ9_9POAL</name>
<evidence type="ECO:0008006" key="3">
    <source>
        <dbReference type="Google" id="ProtNLM"/>
    </source>
</evidence>
<accession>A0A811NIJ9</accession>
<dbReference type="AlphaFoldDB" id="A0A811NIJ9"/>
<dbReference type="PANTHER" id="PTHR36482:SF5">
    <property type="entry name" value="23 KDA JASMONATE-INDUCED PROTEIN-LIKE"/>
    <property type="match status" value="1"/>
</dbReference>
<dbReference type="InterPro" id="IPR053085">
    <property type="entry name" value="Jasmonate-induced_protein"/>
</dbReference>
<proteinExistence type="predicted"/>
<evidence type="ECO:0000313" key="2">
    <source>
        <dbReference type="Proteomes" id="UP000604825"/>
    </source>
</evidence>